<evidence type="ECO:0000256" key="1">
    <source>
        <dbReference type="SAM" id="MobiDB-lite"/>
    </source>
</evidence>
<evidence type="ECO:0000313" key="3">
    <source>
        <dbReference type="EMBL" id="GAA3369905.1"/>
    </source>
</evidence>
<feature type="region of interest" description="Disordered" evidence="1">
    <location>
        <begin position="181"/>
        <end position="209"/>
    </location>
</feature>
<reference evidence="4" key="1">
    <citation type="journal article" date="2019" name="Int. J. Syst. Evol. Microbiol.">
        <title>The Global Catalogue of Microorganisms (GCM) 10K type strain sequencing project: providing services to taxonomists for standard genome sequencing and annotation.</title>
        <authorList>
            <consortium name="The Broad Institute Genomics Platform"/>
            <consortium name="The Broad Institute Genome Sequencing Center for Infectious Disease"/>
            <person name="Wu L."/>
            <person name="Ma J."/>
        </authorList>
    </citation>
    <scope>NUCLEOTIDE SEQUENCE [LARGE SCALE GENOMIC DNA]</scope>
    <source>
        <strain evidence="4">JCM 9651</strain>
    </source>
</reference>
<evidence type="ECO:0000259" key="2">
    <source>
        <dbReference type="Pfam" id="PF20229"/>
    </source>
</evidence>
<name>A0ABP6S7E1_9ACTN</name>
<dbReference type="EMBL" id="BAAAYL010000001">
    <property type="protein sequence ID" value="GAA3369905.1"/>
    <property type="molecule type" value="Genomic_DNA"/>
</dbReference>
<dbReference type="Proteomes" id="UP001499990">
    <property type="component" value="Unassembled WGS sequence"/>
</dbReference>
<proteinExistence type="predicted"/>
<comment type="caution">
    <text evidence="3">The sequence shown here is derived from an EMBL/GenBank/DDBJ whole genome shotgun (WGS) entry which is preliminary data.</text>
</comment>
<dbReference type="InterPro" id="IPR046858">
    <property type="entry name" value="ChrB_N"/>
</dbReference>
<dbReference type="Pfam" id="PF20229">
    <property type="entry name" value="ChrB_N"/>
    <property type="match status" value="1"/>
</dbReference>
<organism evidence="3 4">
    <name type="scientific">Streptomyces sannanensis</name>
    <dbReference type="NCBI Taxonomy" id="285536"/>
    <lineage>
        <taxon>Bacteria</taxon>
        <taxon>Bacillati</taxon>
        <taxon>Actinomycetota</taxon>
        <taxon>Actinomycetes</taxon>
        <taxon>Kitasatosporales</taxon>
        <taxon>Streptomycetaceae</taxon>
        <taxon>Streptomyces</taxon>
    </lineage>
</organism>
<feature type="domain" description="ChrB N-terminal" evidence="2">
    <location>
        <begin position="28"/>
        <end position="182"/>
    </location>
</feature>
<sequence>MSAEVSGHEPERFLLVSASTAEAPTATRVRVWRKLRLLGAAYLQQSVCLLPDREPVRRQVQRLLASVRSDGGSARLLTVAVEDAQEYAELIADFNAARDVEYAEVVERAPELLAELERETERGRANYAEVEESEADLERFEKWLAKIASRDYFAAEGGQAAREAVERCRAALAAFEDAALAAETGPSREPDQAGPGRELPGSARLRALD</sequence>
<dbReference type="RefSeq" id="WP_345035313.1">
    <property type="nucleotide sequence ID" value="NZ_BAAAYL010000001.1"/>
</dbReference>
<evidence type="ECO:0000313" key="4">
    <source>
        <dbReference type="Proteomes" id="UP001499990"/>
    </source>
</evidence>
<gene>
    <name evidence="3" type="ORF">GCM10020367_14410</name>
</gene>
<protein>
    <recommendedName>
        <fullName evidence="2">ChrB N-terminal domain-containing protein</fullName>
    </recommendedName>
</protein>
<accession>A0ABP6S7E1</accession>
<keyword evidence="4" id="KW-1185">Reference proteome</keyword>